<protein>
    <submittedName>
        <fullName evidence="1">Uncharacterized protein</fullName>
    </submittedName>
</protein>
<sequence length="118" mass="12927">MFGSVKKMISGRRQPSSPTTCPQRRPPSTPPLPLRTLQLVAKKLETPVVLRNHKKFKGHTSGVRESWPGARLRRPLNPNPGKGAGRGSEATMMSLLLFCHSSSSNSLIAIDNNIEQAM</sequence>
<reference evidence="1" key="1">
    <citation type="submission" date="2022-04" db="EMBL/GenBank/DDBJ databases">
        <title>Jade perch genome.</title>
        <authorList>
            <person name="Chao B."/>
        </authorList>
    </citation>
    <scope>NUCLEOTIDE SEQUENCE</scope>
    <source>
        <strain evidence="1">CB-2022</strain>
    </source>
</reference>
<dbReference type="EMBL" id="CM041532">
    <property type="protein sequence ID" value="KAI3375936.1"/>
    <property type="molecule type" value="Genomic_DNA"/>
</dbReference>
<dbReference type="Proteomes" id="UP000831701">
    <property type="component" value="Chromosome 2"/>
</dbReference>
<evidence type="ECO:0000313" key="1">
    <source>
        <dbReference type="EMBL" id="KAI3375936.1"/>
    </source>
</evidence>
<evidence type="ECO:0000313" key="2">
    <source>
        <dbReference type="Proteomes" id="UP000831701"/>
    </source>
</evidence>
<proteinExistence type="predicted"/>
<comment type="caution">
    <text evidence="1">The sequence shown here is derived from an EMBL/GenBank/DDBJ whole genome shotgun (WGS) entry which is preliminary data.</text>
</comment>
<organism evidence="1 2">
    <name type="scientific">Scortum barcoo</name>
    <name type="common">barcoo grunter</name>
    <dbReference type="NCBI Taxonomy" id="214431"/>
    <lineage>
        <taxon>Eukaryota</taxon>
        <taxon>Metazoa</taxon>
        <taxon>Chordata</taxon>
        <taxon>Craniata</taxon>
        <taxon>Vertebrata</taxon>
        <taxon>Euteleostomi</taxon>
        <taxon>Actinopterygii</taxon>
        <taxon>Neopterygii</taxon>
        <taxon>Teleostei</taxon>
        <taxon>Neoteleostei</taxon>
        <taxon>Acanthomorphata</taxon>
        <taxon>Eupercaria</taxon>
        <taxon>Centrarchiformes</taxon>
        <taxon>Terapontoidei</taxon>
        <taxon>Terapontidae</taxon>
        <taxon>Scortum</taxon>
    </lineage>
</organism>
<accession>A0ACB8X7L1</accession>
<feature type="non-terminal residue" evidence="1">
    <location>
        <position position="118"/>
    </location>
</feature>
<name>A0ACB8X7L1_9TELE</name>
<gene>
    <name evidence="1" type="ORF">L3Q82_016347</name>
</gene>
<keyword evidence="2" id="KW-1185">Reference proteome</keyword>